<evidence type="ECO:0000256" key="7">
    <source>
        <dbReference type="ARBA" id="ARBA00023136"/>
    </source>
</evidence>
<dbReference type="PANTHER" id="PTHR33908">
    <property type="entry name" value="MANNOSYLTRANSFERASE YKCB-RELATED"/>
    <property type="match status" value="1"/>
</dbReference>
<evidence type="ECO:0000256" key="1">
    <source>
        <dbReference type="ARBA" id="ARBA00004651"/>
    </source>
</evidence>
<name>A0ABZ2LXA6_9BACT</name>
<accession>A0ABZ2LXA6</accession>
<proteinExistence type="predicted"/>
<feature type="transmembrane region" description="Helical" evidence="8">
    <location>
        <begin position="389"/>
        <end position="408"/>
    </location>
</feature>
<feature type="transmembrane region" description="Helical" evidence="8">
    <location>
        <begin position="348"/>
        <end position="368"/>
    </location>
</feature>
<keyword evidence="3 10" id="KW-0328">Glycosyltransferase</keyword>
<evidence type="ECO:0000256" key="5">
    <source>
        <dbReference type="ARBA" id="ARBA00022692"/>
    </source>
</evidence>
<evidence type="ECO:0000256" key="6">
    <source>
        <dbReference type="ARBA" id="ARBA00022989"/>
    </source>
</evidence>
<evidence type="ECO:0000256" key="3">
    <source>
        <dbReference type="ARBA" id="ARBA00022676"/>
    </source>
</evidence>
<feature type="transmembrane region" description="Helical" evidence="8">
    <location>
        <begin position="219"/>
        <end position="237"/>
    </location>
</feature>
<keyword evidence="5 8" id="KW-0812">Transmembrane</keyword>
<dbReference type="Pfam" id="PF13231">
    <property type="entry name" value="PMT_2"/>
    <property type="match status" value="1"/>
</dbReference>
<feature type="transmembrane region" description="Helical" evidence="8">
    <location>
        <begin position="439"/>
        <end position="457"/>
    </location>
</feature>
<dbReference type="RefSeq" id="WP_394825195.1">
    <property type="nucleotide sequence ID" value="NZ_CP089984.1"/>
</dbReference>
<keyword evidence="7 8" id="KW-0472">Membrane</keyword>
<evidence type="ECO:0000313" key="10">
    <source>
        <dbReference type="EMBL" id="WXB15564.1"/>
    </source>
</evidence>
<dbReference type="PANTHER" id="PTHR33908:SF11">
    <property type="entry name" value="MEMBRANE PROTEIN"/>
    <property type="match status" value="1"/>
</dbReference>
<keyword evidence="2" id="KW-1003">Cell membrane</keyword>
<keyword evidence="4 10" id="KW-0808">Transferase</keyword>
<evidence type="ECO:0000256" key="4">
    <source>
        <dbReference type="ARBA" id="ARBA00022679"/>
    </source>
</evidence>
<keyword evidence="6 8" id="KW-1133">Transmembrane helix</keyword>
<dbReference type="GO" id="GO:0016757">
    <property type="term" value="F:glycosyltransferase activity"/>
    <property type="evidence" value="ECO:0007669"/>
    <property type="project" value="UniProtKB-KW"/>
</dbReference>
<evidence type="ECO:0000313" key="11">
    <source>
        <dbReference type="Proteomes" id="UP001370348"/>
    </source>
</evidence>
<reference evidence="10 11" key="1">
    <citation type="submission" date="2021-12" db="EMBL/GenBank/DDBJ databases">
        <title>Discovery of the Pendulisporaceae a myxobacterial family with distinct sporulation behavior and unique specialized metabolism.</title>
        <authorList>
            <person name="Garcia R."/>
            <person name="Popoff A."/>
            <person name="Bader C.D."/>
            <person name="Loehr J."/>
            <person name="Walesch S."/>
            <person name="Walt C."/>
            <person name="Boldt J."/>
            <person name="Bunk B."/>
            <person name="Haeckl F.J.F.P.J."/>
            <person name="Gunesch A.P."/>
            <person name="Birkelbach J."/>
            <person name="Nuebel U."/>
            <person name="Pietschmann T."/>
            <person name="Bach T."/>
            <person name="Mueller R."/>
        </authorList>
    </citation>
    <scope>NUCLEOTIDE SEQUENCE [LARGE SCALE GENOMIC DNA]</scope>
    <source>
        <strain evidence="10 11">MSr11954</strain>
    </source>
</reference>
<sequence>MSSSPSREERRPTLLATALVLFAVAFVPRILVAHFLAGEPVWDGHYYDFGARRIAQGLGYSDDVRVAGALVWHPWCHYPVGYSGFLGFFYFVLGDAPWVSQLVNAIVSSLLPVFTWMLARRGLSEGRARLAGALCAVHPGLVLYSALVMTEPLAALATLMAFWLTVRDPRPVRGILAGALMLGLGALVRPQALLVAPFLALRVVDRDAPPRLFAWLRRVLPWAVAACAVALLPVLPWTARNCRVMDGCALVSTNAGWNLAIGAFPRATGRFETLRSSDGCREVTGQVQQDRCWFAYGVEQIRSHPLHWLALVPAKLGYTFDQESFPVEYLHEARPQDWPEPRRADLRGVLTAVHRFLLVASLLGCIAFTPTFGRRGARRLAGIRGGKRAVFAQGLLATAVVVFAYAAIALPTPSFWPLAVAIAILPWLPIPGRPAWPSALLLPVALLATTALAHAVFFGEDRYHMVATPVLCILVAAGLRRPAAV</sequence>
<gene>
    <name evidence="10" type="ORF">LZC94_48070</name>
</gene>
<protein>
    <submittedName>
        <fullName evidence="10">Glycosyltransferase family 39 protein</fullName>
        <ecNumber evidence="10">2.4.-.-</ecNumber>
    </submittedName>
</protein>
<dbReference type="EC" id="2.4.-.-" evidence="10"/>
<feature type="domain" description="Glycosyltransferase RgtA/B/C/D-like" evidence="9">
    <location>
        <begin position="83"/>
        <end position="237"/>
    </location>
</feature>
<organism evidence="10 11">
    <name type="scientific">Pendulispora albinea</name>
    <dbReference type="NCBI Taxonomy" id="2741071"/>
    <lineage>
        <taxon>Bacteria</taxon>
        <taxon>Pseudomonadati</taxon>
        <taxon>Myxococcota</taxon>
        <taxon>Myxococcia</taxon>
        <taxon>Myxococcales</taxon>
        <taxon>Sorangiineae</taxon>
        <taxon>Pendulisporaceae</taxon>
        <taxon>Pendulispora</taxon>
    </lineage>
</organism>
<dbReference type="EMBL" id="CP089984">
    <property type="protein sequence ID" value="WXB15564.1"/>
    <property type="molecule type" value="Genomic_DNA"/>
</dbReference>
<dbReference type="Proteomes" id="UP001370348">
    <property type="component" value="Chromosome"/>
</dbReference>
<dbReference type="InterPro" id="IPR038731">
    <property type="entry name" value="RgtA/B/C-like"/>
</dbReference>
<feature type="transmembrane region" description="Helical" evidence="8">
    <location>
        <begin position="12"/>
        <end position="37"/>
    </location>
</feature>
<evidence type="ECO:0000256" key="2">
    <source>
        <dbReference type="ARBA" id="ARBA00022475"/>
    </source>
</evidence>
<feature type="transmembrane region" description="Helical" evidence="8">
    <location>
        <begin position="140"/>
        <end position="163"/>
    </location>
</feature>
<comment type="subcellular location">
    <subcellularLocation>
        <location evidence="1">Cell membrane</location>
        <topology evidence="1">Multi-pass membrane protein</topology>
    </subcellularLocation>
</comment>
<evidence type="ECO:0000256" key="8">
    <source>
        <dbReference type="SAM" id="Phobius"/>
    </source>
</evidence>
<keyword evidence="11" id="KW-1185">Reference proteome</keyword>
<dbReference type="InterPro" id="IPR050297">
    <property type="entry name" value="LipidA_mod_glycosyltrf_83"/>
</dbReference>
<feature type="transmembrane region" description="Helical" evidence="8">
    <location>
        <begin position="175"/>
        <end position="199"/>
    </location>
</feature>
<evidence type="ECO:0000259" key="9">
    <source>
        <dbReference type="Pfam" id="PF13231"/>
    </source>
</evidence>
<feature type="transmembrane region" description="Helical" evidence="8">
    <location>
        <begin position="98"/>
        <end position="119"/>
    </location>
</feature>